<comment type="caution">
    <text evidence="1">The sequence shown here is derived from an EMBL/GenBank/DDBJ whole genome shotgun (WGS) entry which is preliminary data.</text>
</comment>
<evidence type="ECO:0000313" key="2">
    <source>
        <dbReference type="Proteomes" id="UP000739411"/>
    </source>
</evidence>
<proteinExistence type="predicted"/>
<protein>
    <submittedName>
        <fullName evidence="1">Uncharacterized protein</fullName>
    </submittedName>
</protein>
<reference evidence="1 2" key="1">
    <citation type="submission" date="2020-10" db="EMBL/GenBank/DDBJ databases">
        <title>Connecting structure to function with the recovery of over 1000 high-quality activated sludge metagenome-assembled genomes encoding full-length rRNA genes using long-read sequencing.</title>
        <authorList>
            <person name="Singleton C.M."/>
            <person name="Petriglieri F."/>
            <person name="Kristensen J.M."/>
            <person name="Kirkegaard R.H."/>
            <person name="Michaelsen T.Y."/>
            <person name="Andersen M.H."/>
            <person name="Karst S.M."/>
            <person name="Dueholm M.S."/>
            <person name="Nielsen P.H."/>
            <person name="Albertsen M."/>
        </authorList>
    </citation>
    <scope>NUCLEOTIDE SEQUENCE [LARGE SCALE GENOMIC DNA]</scope>
    <source>
        <strain evidence="1">EsbW_18-Q3-R4-48_BATAC.463</strain>
    </source>
</reference>
<sequence length="48" mass="5175">MFKNFNLITGILALALFGYAQHQGWNMFDNVANPGSGGSGGSSRVYHK</sequence>
<dbReference type="AlphaFoldDB" id="A0A935MQG7"/>
<dbReference type="EMBL" id="JADJMS010000013">
    <property type="protein sequence ID" value="MBK7414828.1"/>
    <property type="molecule type" value="Genomic_DNA"/>
</dbReference>
<dbReference type="Proteomes" id="UP000739411">
    <property type="component" value="Unassembled WGS sequence"/>
</dbReference>
<evidence type="ECO:0000313" key="1">
    <source>
        <dbReference type="EMBL" id="MBK7414828.1"/>
    </source>
</evidence>
<accession>A0A935MQG7</accession>
<name>A0A935MQG7_9RHOO</name>
<gene>
    <name evidence="1" type="ORF">IPJ38_06630</name>
</gene>
<organism evidence="1 2">
    <name type="scientific">Candidatus Dechloromonas phosphorivorans</name>
    <dbReference type="NCBI Taxonomy" id="2899244"/>
    <lineage>
        <taxon>Bacteria</taxon>
        <taxon>Pseudomonadati</taxon>
        <taxon>Pseudomonadota</taxon>
        <taxon>Betaproteobacteria</taxon>
        <taxon>Rhodocyclales</taxon>
        <taxon>Azonexaceae</taxon>
        <taxon>Dechloromonas</taxon>
    </lineage>
</organism>